<dbReference type="InterPro" id="IPR000525">
    <property type="entry name" value="Initiator_Rep_WH1"/>
</dbReference>
<dbReference type="Gene3D" id="1.10.10.10">
    <property type="entry name" value="Winged helix-like DNA-binding domain superfamily/Winged helix DNA-binding domain"/>
    <property type="match status" value="2"/>
</dbReference>
<reference evidence="2" key="1">
    <citation type="journal article" date="2015" name="Nature">
        <title>Complex archaea that bridge the gap between prokaryotes and eukaryotes.</title>
        <authorList>
            <person name="Spang A."/>
            <person name="Saw J.H."/>
            <person name="Jorgensen S.L."/>
            <person name="Zaremba-Niedzwiedzka K."/>
            <person name="Martijn J."/>
            <person name="Lind A.E."/>
            <person name="van Eijk R."/>
            <person name="Schleper C."/>
            <person name="Guy L."/>
            <person name="Ettema T.J."/>
        </authorList>
    </citation>
    <scope>NUCLEOTIDE SEQUENCE</scope>
</reference>
<name>A0A0F9RKT2_9ZZZZ</name>
<dbReference type="Pfam" id="PF01051">
    <property type="entry name" value="Rep3_N"/>
    <property type="match status" value="1"/>
</dbReference>
<dbReference type="GO" id="GO:0006270">
    <property type="term" value="P:DNA replication initiation"/>
    <property type="evidence" value="ECO:0007669"/>
    <property type="project" value="InterPro"/>
</dbReference>
<dbReference type="EMBL" id="LAZR01001115">
    <property type="protein sequence ID" value="KKN50397.1"/>
    <property type="molecule type" value="Genomic_DNA"/>
</dbReference>
<sequence length="290" mass="34165">MKQYDKKMIVKKSNELIDAGFELSLNESRLILYCVAQILPKQPIKPDEMYFVDAKNFSELFHLDIAGVYKTLKNAMHKLGDRWATVIDKNGDPKEIRWIISRQYFENQGVLGIQFHPEMLPYVSALKKHFTQYDIKFISRMKSSYGIPIYELLTKRRDLKEQTFTIDVLKRKLKLEGRYSAWRDFKRYVIEPAMNDLNNEFGEFDATYKTVKEGRAIVAVTFHYKPRNKSIPLFDKQGNPSSEAPQKRWEEYGYRSAFEFREALELSETHEFDLTDAKEFLKARGKPANK</sequence>
<feature type="domain" description="Initiator Rep protein WH1" evidence="1">
    <location>
        <begin position="9"/>
        <end position="153"/>
    </location>
</feature>
<proteinExistence type="predicted"/>
<dbReference type="GO" id="GO:0003887">
    <property type="term" value="F:DNA-directed DNA polymerase activity"/>
    <property type="evidence" value="ECO:0007669"/>
    <property type="project" value="InterPro"/>
</dbReference>
<dbReference type="Pfam" id="PF21205">
    <property type="entry name" value="Rep3_C"/>
    <property type="match status" value="1"/>
</dbReference>
<protein>
    <recommendedName>
        <fullName evidence="1">Initiator Rep protein WH1 domain-containing protein</fullName>
    </recommendedName>
</protein>
<comment type="caution">
    <text evidence="2">The sequence shown here is derived from an EMBL/GenBank/DDBJ whole genome shotgun (WGS) entry which is preliminary data.</text>
</comment>
<evidence type="ECO:0000313" key="2">
    <source>
        <dbReference type="EMBL" id="KKN50397.1"/>
    </source>
</evidence>
<dbReference type="SUPFAM" id="SSF46785">
    <property type="entry name" value="Winged helix' DNA-binding domain"/>
    <property type="match status" value="2"/>
</dbReference>
<dbReference type="InterPro" id="IPR036388">
    <property type="entry name" value="WH-like_DNA-bd_sf"/>
</dbReference>
<organism evidence="2">
    <name type="scientific">marine sediment metagenome</name>
    <dbReference type="NCBI Taxonomy" id="412755"/>
    <lineage>
        <taxon>unclassified sequences</taxon>
        <taxon>metagenomes</taxon>
        <taxon>ecological metagenomes</taxon>
    </lineage>
</organism>
<dbReference type="AlphaFoldDB" id="A0A0F9RKT2"/>
<gene>
    <name evidence="2" type="ORF">LCGC14_0633180</name>
</gene>
<dbReference type="InterPro" id="IPR036390">
    <property type="entry name" value="WH_DNA-bd_sf"/>
</dbReference>
<evidence type="ECO:0000259" key="1">
    <source>
        <dbReference type="Pfam" id="PF01051"/>
    </source>
</evidence>
<accession>A0A0F9RKT2</accession>